<dbReference type="GO" id="GO:0038023">
    <property type="term" value="F:signaling receptor activity"/>
    <property type="evidence" value="ECO:0007669"/>
    <property type="project" value="InterPro"/>
</dbReference>
<evidence type="ECO:0000256" key="9">
    <source>
        <dbReference type="ARBA" id="ARBA00023065"/>
    </source>
</evidence>
<dbReference type="Proteomes" id="UP000293398">
    <property type="component" value="Unassembled WGS sequence"/>
</dbReference>
<accession>A0A4V2FTX2</accession>
<dbReference type="PANTHER" id="PTHR32552">
    <property type="entry name" value="FERRICHROME IRON RECEPTOR-RELATED"/>
    <property type="match status" value="1"/>
</dbReference>
<dbReference type="GO" id="GO:0009279">
    <property type="term" value="C:cell outer membrane"/>
    <property type="evidence" value="ECO:0007669"/>
    <property type="project" value="UniProtKB-SubCell"/>
</dbReference>
<keyword evidence="11 14" id="KW-0472">Membrane</keyword>
<keyword evidence="8" id="KW-0408">Iron</keyword>
<keyword evidence="5" id="KW-0410">Iron transport</keyword>
<name>A0A4V2FTX2_9BURK</name>
<dbReference type="AlphaFoldDB" id="A0A4V2FTX2"/>
<dbReference type="InterPro" id="IPR039426">
    <property type="entry name" value="TonB-dep_rcpt-like"/>
</dbReference>
<dbReference type="SUPFAM" id="SSF56935">
    <property type="entry name" value="Porins"/>
    <property type="match status" value="1"/>
</dbReference>
<keyword evidence="9" id="KW-0406">Ion transport</keyword>
<dbReference type="EMBL" id="SHKO01000001">
    <property type="protein sequence ID" value="RZT99815.1"/>
    <property type="molecule type" value="Genomic_DNA"/>
</dbReference>
<keyword evidence="12 18" id="KW-0675">Receptor</keyword>
<keyword evidence="4 14" id="KW-1134">Transmembrane beta strand</keyword>
<dbReference type="InterPro" id="IPR037066">
    <property type="entry name" value="Plug_dom_sf"/>
</dbReference>
<dbReference type="PROSITE" id="PS52016">
    <property type="entry name" value="TONB_DEPENDENT_REC_3"/>
    <property type="match status" value="1"/>
</dbReference>
<evidence type="ECO:0000256" key="1">
    <source>
        <dbReference type="ARBA" id="ARBA00004571"/>
    </source>
</evidence>
<dbReference type="Gene3D" id="2.40.170.20">
    <property type="entry name" value="TonB-dependent receptor, beta-barrel domain"/>
    <property type="match status" value="1"/>
</dbReference>
<dbReference type="Pfam" id="PF07715">
    <property type="entry name" value="Plug"/>
    <property type="match status" value="1"/>
</dbReference>
<evidence type="ECO:0000256" key="13">
    <source>
        <dbReference type="ARBA" id="ARBA00023237"/>
    </source>
</evidence>
<comment type="similarity">
    <text evidence="2 14 15">Belongs to the TonB-dependent receptor family.</text>
</comment>
<keyword evidence="6 14" id="KW-0812">Transmembrane</keyword>
<evidence type="ECO:0000256" key="11">
    <source>
        <dbReference type="ARBA" id="ARBA00023136"/>
    </source>
</evidence>
<gene>
    <name evidence="18" type="ORF">EV681_1609</name>
</gene>
<organism evidence="18 19">
    <name type="scientific">Advenella incenata</name>
    <dbReference type="NCBI Taxonomy" id="267800"/>
    <lineage>
        <taxon>Bacteria</taxon>
        <taxon>Pseudomonadati</taxon>
        <taxon>Pseudomonadota</taxon>
        <taxon>Betaproteobacteria</taxon>
        <taxon>Burkholderiales</taxon>
        <taxon>Alcaligenaceae</taxon>
    </lineage>
</organism>
<evidence type="ECO:0000256" key="3">
    <source>
        <dbReference type="ARBA" id="ARBA00022448"/>
    </source>
</evidence>
<dbReference type="InterPro" id="IPR000531">
    <property type="entry name" value="Beta-barrel_TonB"/>
</dbReference>
<proteinExistence type="inferred from homology"/>
<evidence type="ECO:0000256" key="8">
    <source>
        <dbReference type="ARBA" id="ARBA00023004"/>
    </source>
</evidence>
<evidence type="ECO:0000313" key="19">
    <source>
        <dbReference type="Proteomes" id="UP000293398"/>
    </source>
</evidence>
<evidence type="ECO:0000256" key="5">
    <source>
        <dbReference type="ARBA" id="ARBA00022496"/>
    </source>
</evidence>
<evidence type="ECO:0000256" key="6">
    <source>
        <dbReference type="ARBA" id="ARBA00022692"/>
    </source>
</evidence>
<evidence type="ECO:0000313" key="18">
    <source>
        <dbReference type="EMBL" id="RZT99815.1"/>
    </source>
</evidence>
<evidence type="ECO:0000256" key="14">
    <source>
        <dbReference type="PROSITE-ProRule" id="PRU01360"/>
    </source>
</evidence>
<comment type="caution">
    <text evidence="18">The sequence shown here is derived from an EMBL/GenBank/DDBJ whole genome shotgun (WGS) entry which is preliminary data.</text>
</comment>
<dbReference type="Pfam" id="PF00593">
    <property type="entry name" value="TonB_dep_Rec_b-barrel"/>
    <property type="match status" value="1"/>
</dbReference>
<evidence type="ECO:0000259" key="17">
    <source>
        <dbReference type="Pfam" id="PF07715"/>
    </source>
</evidence>
<dbReference type="GO" id="GO:0015344">
    <property type="term" value="F:siderophore uptake transmembrane transporter activity"/>
    <property type="evidence" value="ECO:0007669"/>
    <property type="project" value="TreeGrafter"/>
</dbReference>
<feature type="domain" description="TonB-dependent receptor-like beta-barrel" evidence="16">
    <location>
        <begin position="279"/>
        <end position="719"/>
    </location>
</feature>
<dbReference type="InterPro" id="IPR036942">
    <property type="entry name" value="Beta-barrel_TonB_sf"/>
</dbReference>
<sequence length="750" mass="82855">MYRFFRNMLETEEVNSACKQISGTAVGMIIGVTAGLPLAGQAQPVARAQADPDAALSADHADAMKVSTLSAIHARLADETITEGTQSYTTQATRAGTGLALSVRETPQSVSVITRQRIEDQNMMSVKDVMAATPGVSVRNLDSERYSFYSRGFFISNYLYDGIPTAFNPQWSAGESQIDPIIYDRVEVVRGATGLLTGAGNPSAAVNLVRKRADSRQLKADLSLGAGSFDTYRTTADISTPLTESGSVRGRLVAAYQKNRSFLDRYHSQRSVMYGTVEADLTERTVLRLGFNYQRNAPKGTTAGGFPLWYADGSRTNWDRNLNVGADWTRWTIITTGAFADLEHAFGNGWKINTMLSHSKHRADFKTVFLTGSPDRNTGLGMSAYPNNHYGDRRQSSADIKVSGPVQLFGRQHELIAGASFSRQRTLFHMLEPLNKAAVGNFLQWDGSYPEPRWDAPEVAHQNVTKQSGAYIAARLNLSDDIKVILGGRYSWWSTDQAGESPYRYKKTAFTPYAGILYDLNDSLTAYASYTSIFNPQDERDRQGRWLDPLQGHNYELGIKGSFLEGRLNASVAVFQTDQDNLKQQDTGYVVPGTTNQAYIAAKGTRSRGYDLELSGEPLAGWNVMTGLTHWTARDCKGNVVQSNQPRTLFKLFTTYQLAGRLHGLTLGGGLTWQSSIFTIGTGPNGRERVSQGAYGLVDLMARYQLNDRTSLQVNLNNLFNKKYYDQIGFYNQGAWGAPRNAMATLSYKY</sequence>
<evidence type="ECO:0000256" key="10">
    <source>
        <dbReference type="ARBA" id="ARBA00023077"/>
    </source>
</evidence>
<evidence type="ECO:0000256" key="15">
    <source>
        <dbReference type="RuleBase" id="RU003357"/>
    </source>
</evidence>
<dbReference type="FunFam" id="2.170.130.10:FF:000010">
    <property type="entry name" value="Ferripyoverdine receptor"/>
    <property type="match status" value="1"/>
</dbReference>
<dbReference type="GO" id="GO:0015891">
    <property type="term" value="P:siderophore transport"/>
    <property type="evidence" value="ECO:0007669"/>
    <property type="project" value="InterPro"/>
</dbReference>
<dbReference type="NCBIfam" id="NF007447">
    <property type="entry name" value="PRK10003.1"/>
    <property type="match status" value="1"/>
</dbReference>
<dbReference type="InterPro" id="IPR010105">
    <property type="entry name" value="TonB_sidphr_rcpt"/>
</dbReference>
<evidence type="ECO:0000256" key="7">
    <source>
        <dbReference type="ARBA" id="ARBA00022729"/>
    </source>
</evidence>
<evidence type="ECO:0000259" key="16">
    <source>
        <dbReference type="Pfam" id="PF00593"/>
    </source>
</evidence>
<dbReference type="Gene3D" id="2.170.130.10">
    <property type="entry name" value="TonB-dependent receptor, plug domain"/>
    <property type="match status" value="1"/>
</dbReference>
<keyword evidence="7" id="KW-0732">Signal</keyword>
<dbReference type="InterPro" id="IPR012910">
    <property type="entry name" value="Plug_dom"/>
</dbReference>
<keyword evidence="3 14" id="KW-0813">Transport</keyword>
<keyword evidence="19" id="KW-1185">Reference proteome</keyword>
<evidence type="ECO:0000256" key="2">
    <source>
        <dbReference type="ARBA" id="ARBA00009810"/>
    </source>
</evidence>
<dbReference type="NCBIfam" id="TIGR01783">
    <property type="entry name" value="TonB-siderophor"/>
    <property type="match status" value="1"/>
</dbReference>
<reference evidence="18 19" key="1">
    <citation type="submission" date="2019-02" db="EMBL/GenBank/DDBJ databases">
        <title>Genomic Encyclopedia of Type Strains, Phase IV (KMG-IV): sequencing the most valuable type-strain genomes for metagenomic binning, comparative biology and taxonomic classification.</title>
        <authorList>
            <person name="Goeker M."/>
        </authorList>
    </citation>
    <scope>NUCLEOTIDE SEQUENCE [LARGE SCALE GENOMIC DNA]</scope>
    <source>
        <strain evidence="18 19">DSM 23814</strain>
    </source>
</reference>
<dbReference type="PANTHER" id="PTHR32552:SF74">
    <property type="entry name" value="HYDROXAMATE SIDEROPHORE RECEPTOR FHUE"/>
    <property type="match status" value="1"/>
</dbReference>
<feature type="domain" description="TonB-dependent receptor plug" evidence="17">
    <location>
        <begin position="103"/>
        <end position="203"/>
    </location>
</feature>
<dbReference type="CDD" id="cd01347">
    <property type="entry name" value="ligand_gated_channel"/>
    <property type="match status" value="1"/>
</dbReference>
<keyword evidence="10 15" id="KW-0798">TonB box</keyword>
<protein>
    <submittedName>
        <fullName evidence="18">Outer membrane receptor for ferric coprogen and ferric-rhodotorulic acid</fullName>
    </submittedName>
</protein>
<evidence type="ECO:0000256" key="4">
    <source>
        <dbReference type="ARBA" id="ARBA00022452"/>
    </source>
</evidence>
<comment type="subcellular location">
    <subcellularLocation>
        <location evidence="1 14">Cell outer membrane</location>
        <topology evidence="1 14">Multi-pass membrane protein</topology>
    </subcellularLocation>
</comment>
<keyword evidence="13 14" id="KW-0998">Cell outer membrane</keyword>
<evidence type="ECO:0000256" key="12">
    <source>
        <dbReference type="ARBA" id="ARBA00023170"/>
    </source>
</evidence>